<gene>
    <name evidence="2" type="ORF">JK386_02530</name>
</gene>
<name>A0A938XYF1_9ACTN</name>
<dbReference type="InterPro" id="IPR050792">
    <property type="entry name" value="ADP-ribosylglycohydrolase"/>
</dbReference>
<comment type="caution">
    <text evidence="2">The sequence shown here is derived from an EMBL/GenBank/DDBJ whole genome shotgun (WGS) entry which is preliminary data.</text>
</comment>
<dbReference type="Pfam" id="PF03747">
    <property type="entry name" value="ADP_ribosyl_GH"/>
    <property type="match status" value="1"/>
</dbReference>
<dbReference type="InterPro" id="IPR036705">
    <property type="entry name" value="Ribosyl_crysJ1_sf"/>
</dbReference>
<dbReference type="RefSeq" id="WP_205290083.1">
    <property type="nucleotide sequence ID" value="NZ_CP074406.1"/>
</dbReference>
<keyword evidence="3" id="KW-1185">Reference proteome</keyword>
<dbReference type="EMBL" id="JAERTX010000002">
    <property type="protein sequence ID" value="MBM9458762.1"/>
    <property type="molecule type" value="Genomic_DNA"/>
</dbReference>
<sequence>MQPGNNRNKASNRAPATWESSVRGLMLGLALGDAIGSRRSDIPGSGMLEAGAATQLAAWTAEGLMRTATRYGGHVVANPTDVLKYAYQRWALLRGAQPTAMDWHPLIESDHLATRGWLIDVPAMSQVRGSSPATMKALTSEAPTASAGCQALLRSLPIAALYRQSSMDGIYAFASAAASLTHDDGTRNAPTGFAVQLAAACLQSESFQTAFDAAIGHGVPGGLDRQIDLLIDEGMAQPCVPELLERLAPDKTAASALSGGIYVALSFPDLDTVDEALEFAGWAPDGDSVAAVAGAFLGAVHGFEAIPTSLGSRLELGWVMDALARDLARQSTGNQAGDGWKGDGYDDPLDPWWDTKYPGV</sequence>
<dbReference type="PANTHER" id="PTHR16222">
    <property type="entry name" value="ADP-RIBOSYLGLYCOHYDROLASE"/>
    <property type="match status" value="1"/>
</dbReference>
<organism evidence="2 3">
    <name type="scientific">Nocardioides faecalis</name>
    <dbReference type="NCBI Taxonomy" id="2803858"/>
    <lineage>
        <taxon>Bacteria</taxon>
        <taxon>Bacillati</taxon>
        <taxon>Actinomycetota</taxon>
        <taxon>Actinomycetes</taxon>
        <taxon>Propionibacteriales</taxon>
        <taxon>Nocardioidaceae</taxon>
        <taxon>Nocardioides</taxon>
    </lineage>
</organism>
<dbReference type="GO" id="GO:0046872">
    <property type="term" value="F:metal ion binding"/>
    <property type="evidence" value="ECO:0007669"/>
    <property type="project" value="UniProtKB-KW"/>
</dbReference>
<keyword evidence="1" id="KW-0479">Metal-binding</keyword>
<evidence type="ECO:0000313" key="2">
    <source>
        <dbReference type="EMBL" id="MBM9458762.1"/>
    </source>
</evidence>
<keyword evidence="1" id="KW-0460">Magnesium</keyword>
<dbReference type="Gene3D" id="1.10.4080.10">
    <property type="entry name" value="ADP-ribosylation/Crystallin J1"/>
    <property type="match status" value="1"/>
</dbReference>
<evidence type="ECO:0000256" key="1">
    <source>
        <dbReference type="PIRSR" id="PIRSR605502-1"/>
    </source>
</evidence>
<protein>
    <submittedName>
        <fullName evidence="2">ADP-ribosylglycohydrolase family protein</fullName>
    </submittedName>
</protein>
<accession>A0A938XYF1</accession>
<dbReference type="PANTHER" id="PTHR16222:SF12">
    <property type="entry name" value="ADP-RIBOSYLGLYCOHYDROLASE-RELATED"/>
    <property type="match status" value="1"/>
</dbReference>
<feature type="binding site" evidence="1">
    <location>
        <position position="285"/>
    </location>
    <ligand>
        <name>Mg(2+)</name>
        <dbReference type="ChEBI" id="CHEBI:18420"/>
        <label>1</label>
    </ligand>
</feature>
<reference evidence="2" key="1">
    <citation type="submission" date="2021-01" db="EMBL/GenBank/DDBJ databases">
        <title>Novel species in genus Nocardioides.</title>
        <authorList>
            <person name="Zhang G."/>
        </authorList>
    </citation>
    <scope>NUCLEOTIDE SEQUENCE</scope>
    <source>
        <strain evidence="2">Zg-536</strain>
    </source>
</reference>
<dbReference type="SUPFAM" id="SSF101478">
    <property type="entry name" value="ADP-ribosylglycohydrolase"/>
    <property type="match status" value="1"/>
</dbReference>
<dbReference type="InterPro" id="IPR005502">
    <property type="entry name" value="Ribosyl_crysJ1"/>
</dbReference>
<feature type="binding site" evidence="1">
    <location>
        <position position="287"/>
    </location>
    <ligand>
        <name>Mg(2+)</name>
        <dbReference type="ChEBI" id="CHEBI:18420"/>
        <label>1</label>
    </ligand>
</feature>
<comment type="cofactor">
    <cofactor evidence="1">
        <name>Mg(2+)</name>
        <dbReference type="ChEBI" id="CHEBI:18420"/>
    </cofactor>
    <text evidence="1">Binds 2 magnesium ions per subunit.</text>
</comment>
<feature type="binding site" evidence="1">
    <location>
        <position position="288"/>
    </location>
    <ligand>
        <name>Mg(2+)</name>
        <dbReference type="ChEBI" id="CHEBI:18420"/>
        <label>1</label>
    </ligand>
</feature>
<dbReference type="Proteomes" id="UP000663791">
    <property type="component" value="Unassembled WGS sequence"/>
</dbReference>
<proteinExistence type="predicted"/>
<evidence type="ECO:0000313" key="3">
    <source>
        <dbReference type="Proteomes" id="UP000663791"/>
    </source>
</evidence>
<dbReference type="AlphaFoldDB" id="A0A938XYF1"/>